<accession>A0A0S4JFT7</accession>
<evidence type="ECO:0000313" key="1">
    <source>
        <dbReference type="EMBL" id="CUG88263.1"/>
    </source>
</evidence>
<dbReference type="EMBL" id="CYKH01001627">
    <property type="protein sequence ID" value="CUG88263.1"/>
    <property type="molecule type" value="Genomic_DNA"/>
</dbReference>
<protein>
    <submittedName>
        <fullName evidence="1">Uncharacterized protein</fullName>
    </submittedName>
</protein>
<keyword evidence="2" id="KW-1185">Reference proteome</keyword>
<sequence length="465" mass="51463">MEAVGDLLLRISEAEGPLVYQSGLDKSVRNDDVVFTLERQKRRLELQLVDTACREAINVVQRNRPSWSARCLLVQPRQCDIDGAMRLVKLAEMTMLTPSVTTYYRALQQRLPLHPTTDPSVVALRLRVVWRNICVSGASAAVHFARPNKARLALGYSQRAVDLVRWVVLGVDDSAHTTRKDSAHTMKESQGTHDATSWMSASSMTALLSACFYEDAMKSEGRRSAPTMRATSAPLIMCSSSADRIVGLLSSHSTILKACEKYSEAAMMSITAVQAADALRDEVALRASYPLPFYDAVGSPTAGVGGESAHLSATLLVALTLFNASSCMEAVGEEAASRSIACPTALKKLCDRSQQYRMLRRCRELLSCCGDEGLELLERVHVKLSDHYHLSDKRRNASPLARSAHRRVQELLHWEGADANNTLHYFQVVAGRLSQEAQRYGRRHVMMSTDEERWRPANAASLLES</sequence>
<dbReference type="VEuPathDB" id="TriTrypDB:BSAL_14460"/>
<gene>
    <name evidence="1" type="ORF">BSAL_14460</name>
</gene>
<organism evidence="1 2">
    <name type="scientific">Bodo saltans</name>
    <name type="common">Flagellated protozoan</name>
    <dbReference type="NCBI Taxonomy" id="75058"/>
    <lineage>
        <taxon>Eukaryota</taxon>
        <taxon>Discoba</taxon>
        <taxon>Euglenozoa</taxon>
        <taxon>Kinetoplastea</taxon>
        <taxon>Metakinetoplastina</taxon>
        <taxon>Eubodonida</taxon>
        <taxon>Bodonidae</taxon>
        <taxon>Bodo</taxon>
    </lineage>
</organism>
<name>A0A0S4JFT7_BODSA</name>
<reference evidence="2" key="1">
    <citation type="submission" date="2015-09" db="EMBL/GenBank/DDBJ databases">
        <authorList>
            <consortium name="Pathogen Informatics"/>
        </authorList>
    </citation>
    <scope>NUCLEOTIDE SEQUENCE [LARGE SCALE GENOMIC DNA]</scope>
    <source>
        <strain evidence="2">Lake Konstanz</strain>
    </source>
</reference>
<dbReference type="AlphaFoldDB" id="A0A0S4JFT7"/>
<evidence type="ECO:0000313" key="2">
    <source>
        <dbReference type="Proteomes" id="UP000051952"/>
    </source>
</evidence>
<dbReference type="Proteomes" id="UP000051952">
    <property type="component" value="Unassembled WGS sequence"/>
</dbReference>
<proteinExistence type="predicted"/>